<feature type="region of interest" description="Disordered" evidence="1">
    <location>
        <begin position="56"/>
        <end position="75"/>
    </location>
</feature>
<dbReference type="AlphaFoldDB" id="A0A8H4KI55"/>
<protein>
    <submittedName>
        <fullName evidence="2">Uncharacterized protein</fullName>
    </submittedName>
</protein>
<evidence type="ECO:0000256" key="1">
    <source>
        <dbReference type="SAM" id="MobiDB-lite"/>
    </source>
</evidence>
<accession>A0A8H4KI55</accession>
<comment type="caution">
    <text evidence="2">The sequence shown here is derived from an EMBL/GenBank/DDBJ whole genome shotgun (WGS) entry which is preliminary data.</text>
</comment>
<dbReference type="OrthoDB" id="5424209at2759"/>
<proteinExistence type="predicted"/>
<reference evidence="2" key="1">
    <citation type="submission" date="2020-01" db="EMBL/GenBank/DDBJ databases">
        <title>Identification and distribution of gene clusters putatively required for synthesis of sphingolipid metabolism inhibitors in phylogenetically diverse species of the filamentous fungus Fusarium.</title>
        <authorList>
            <person name="Kim H.-S."/>
            <person name="Busman M."/>
            <person name="Brown D.W."/>
            <person name="Divon H."/>
            <person name="Uhlig S."/>
            <person name="Proctor R.H."/>
        </authorList>
    </citation>
    <scope>NUCLEOTIDE SEQUENCE</scope>
    <source>
        <strain evidence="2">NRRL 53441</strain>
    </source>
</reference>
<dbReference type="Proteomes" id="UP000605986">
    <property type="component" value="Unassembled WGS sequence"/>
</dbReference>
<organism evidence="2 3">
    <name type="scientific">Fusarium austroafricanum</name>
    <dbReference type="NCBI Taxonomy" id="2364996"/>
    <lineage>
        <taxon>Eukaryota</taxon>
        <taxon>Fungi</taxon>
        <taxon>Dikarya</taxon>
        <taxon>Ascomycota</taxon>
        <taxon>Pezizomycotina</taxon>
        <taxon>Sordariomycetes</taxon>
        <taxon>Hypocreomycetidae</taxon>
        <taxon>Hypocreales</taxon>
        <taxon>Nectriaceae</taxon>
        <taxon>Fusarium</taxon>
        <taxon>Fusarium concolor species complex</taxon>
    </lineage>
</organism>
<keyword evidence="3" id="KW-1185">Reference proteome</keyword>
<dbReference type="EMBL" id="JAADJG010000212">
    <property type="protein sequence ID" value="KAF4451735.1"/>
    <property type="molecule type" value="Genomic_DNA"/>
</dbReference>
<evidence type="ECO:0000313" key="2">
    <source>
        <dbReference type="EMBL" id="KAF4451735.1"/>
    </source>
</evidence>
<evidence type="ECO:0000313" key="3">
    <source>
        <dbReference type="Proteomes" id="UP000605986"/>
    </source>
</evidence>
<name>A0A8H4KI55_9HYPO</name>
<gene>
    <name evidence="2" type="ORF">F53441_5414</name>
</gene>
<feature type="compositionally biased region" description="Acidic residues" evidence="1">
    <location>
        <begin position="56"/>
        <end position="74"/>
    </location>
</feature>
<sequence length="346" mass="38785">MFIPVAPDSTSFARGYPVVLKCLEILGRCCYDDVDVEMKESQLFNCTSNREWEDLEQELEQPPDLADLSDEENGPEARAARLITEPVDNNSPNVADRDITYSFGRQLSEYIGTGIASSKNSNIEDGVIGHVEFSSPMELGSHGRLRDWVLVELYQDKHATPLASLRNRLPITFKFQELYHQVEHSHTRIIIDHLRRHGGEPSDMLDMLMHVRPMGVLKSELIPEDYLQTAPSFGKDYPGMIAVKHGAKSDFTLGVRSGIESVTCPCINGPEVISDNWCILTEARIPFSSAGDEGSFVFDVFGRVGSMITGGLGRKENPNRLYITYVTPMNWILEDIKVRGYEVKLA</sequence>